<dbReference type="AlphaFoldDB" id="A0A0E9QLC6"/>
<reference evidence="1" key="2">
    <citation type="journal article" date="2015" name="Fish Shellfish Immunol.">
        <title>Early steps in the European eel (Anguilla anguilla)-Vibrio vulnificus interaction in the gills: Role of the RtxA13 toxin.</title>
        <authorList>
            <person name="Callol A."/>
            <person name="Pajuelo D."/>
            <person name="Ebbesson L."/>
            <person name="Teles M."/>
            <person name="MacKenzie S."/>
            <person name="Amaro C."/>
        </authorList>
    </citation>
    <scope>NUCLEOTIDE SEQUENCE</scope>
</reference>
<name>A0A0E9QLC6_ANGAN</name>
<sequence length="39" mass="4532">MNTYWCFVLQVNMSTVLNPAPRALRIRKVVMSLKAPLRL</sequence>
<proteinExistence type="predicted"/>
<dbReference type="EMBL" id="GBXM01091412">
    <property type="protein sequence ID" value="JAH17165.1"/>
    <property type="molecule type" value="Transcribed_RNA"/>
</dbReference>
<reference evidence="1" key="1">
    <citation type="submission" date="2014-11" db="EMBL/GenBank/DDBJ databases">
        <authorList>
            <person name="Amaro Gonzalez C."/>
        </authorList>
    </citation>
    <scope>NUCLEOTIDE SEQUENCE</scope>
</reference>
<evidence type="ECO:0000313" key="1">
    <source>
        <dbReference type="EMBL" id="JAH17165.1"/>
    </source>
</evidence>
<accession>A0A0E9QLC6</accession>
<protein>
    <submittedName>
        <fullName evidence="1">Uncharacterized protein</fullName>
    </submittedName>
</protein>
<organism evidence="1">
    <name type="scientific">Anguilla anguilla</name>
    <name type="common">European freshwater eel</name>
    <name type="synonym">Muraena anguilla</name>
    <dbReference type="NCBI Taxonomy" id="7936"/>
    <lineage>
        <taxon>Eukaryota</taxon>
        <taxon>Metazoa</taxon>
        <taxon>Chordata</taxon>
        <taxon>Craniata</taxon>
        <taxon>Vertebrata</taxon>
        <taxon>Euteleostomi</taxon>
        <taxon>Actinopterygii</taxon>
        <taxon>Neopterygii</taxon>
        <taxon>Teleostei</taxon>
        <taxon>Anguilliformes</taxon>
        <taxon>Anguillidae</taxon>
        <taxon>Anguilla</taxon>
    </lineage>
</organism>